<dbReference type="GO" id="GO:0020037">
    <property type="term" value="F:heme binding"/>
    <property type="evidence" value="ECO:0007669"/>
    <property type="project" value="InterPro"/>
</dbReference>
<keyword evidence="3 6" id="KW-0479">Metal-binding</keyword>
<keyword evidence="6 7" id="KW-0349">Heme</keyword>
<evidence type="ECO:0000256" key="2">
    <source>
        <dbReference type="ARBA" id="ARBA00022692"/>
    </source>
</evidence>
<keyword evidence="7" id="KW-0503">Monooxygenase</keyword>
<reference evidence="9" key="1">
    <citation type="journal article" date="2019" name="BMC Genomics">
        <title>A new reference genome for Sorghum bicolor reveals high levels of sequence similarity between sweet and grain genotypes: implications for the genetics of sugar metabolism.</title>
        <authorList>
            <person name="Cooper E.A."/>
            <person name="Brenton Z.W."/>
            <person name="Flinn B.S."/>
            <person name="Jenkins J."/>
            <person name="Shu S."/>
            <person name="Flowers D."/>
            <person name="Luo F."/>
            <person name="Wang Y."/>
            <person name="Xia P."/>
            <person name="Barry K."/>
            <person name="Daum C."/>
            <person name="Lipzen A."/>
            <person name="Yoshinaga Y."/>
            <person name="Schmutz J."/>
            <person name="Saski C."/>
            <person name="Vermerris W."/>
            <person name="Kresovich S."/>
        </authorList>
    </citation>
    <scope>NUCLEOTIDE SEQUENCE</scope>
</reference>
<feature type="signal peptide" evidence="8">
    <location>
        <begin position="1"/>
        <end position="23"/>
    </location>
</feature>
<dbReference type="Pfam" id="PF00067">
    <property type="entry name" value="p450"/>
    <property type="match status" value="1"/>
</dbReference>
<dbReference type="GO" id="GO:0016705">
    <property type="term" value="F:oxidoreductase activity, acting on paired donors, with incorporation or reduction of molecular oxygen"/>
    <property type="evidence" value="ECO:0007669"/>
    <property type="project" value="InterPro"/>
</dbReference>
<dbReference type="EMBL" id="CM027689">
    <property type="protein sequence ID" value="KAG0515198.1"/>
    <property type="molecule type" value="Genomic_DNA"/>
</dbReference>
<comment type="cofactor">
    <cofactor evidence="6">
        <name>heme</name>
        <dbReference type="ChEBI" id="CHEBI:30413"/>
    </cofactor>
</comment>
<sequence length="529" mass="58495">MPLLLLSIILLALLLLLITISNSKNRKPYCNGNSLPPSSWPCLPLIGNQFHHYPPTITSLTEALRRLHAAHGPVVSLWVGSKLAIFISCHDLAHRALVHMGTTFAHRPASWYRGLNSHCVNSATYGSRWGLLRRNLCSHLGAAHVKDVLRSSGDRLIKILESAAAAAAAGEDGAGAVVAPLETFRHAVFGFFAALCFGQGVVEEDMLGRLRDLHAEIISLIVELDAFHLLPAFLQVVCYFPRWRKLLSAQKRHHLLVTTIIAARRTRREEVVGQDAAEPRCYVDTLLGLELEELGEDEMVSLCWEYMNAAVKTTTTALQWIMARLVLHQEIQQKLRNDIASRRASGDHQQRPFVEAVVLEALRLHPPAHYLLAHTTDKDVSLGKHVIPRGSVVNFGVATIGRDETSWTDPGVFRPERFMEGGEGSGVHCTSGGSSGSETMKMIPFGAGRRACPGAAVAMTRCCSRLLRIWSCRRFEWKRATTGAVVGESVDMTEKLGIITEMKVPLQTHLVVRQNSDGSHIYKRTIYGR</sequence>
<evidence type="ECO:0000256" key="5">
    <source>
        <dbReference type="ARBA" id="ARBA00023136"/>
    </source>
</evidence>
<keyword evidence="4" id="KW-1133">Transmembrane helix</keyword>
<dbReference type="InterPro" id="IPR002401">
    <property type="entry name" value="Cyt_P450_E_grp-I"/>
</dbReference>
<evidence type="ECO:0000256" key="3">
    <source>
        <dbReference type="ARBA" id="ARBA00022723"/>
    </source>
</evidence>
<dbReference type="Proteomes" id="UP000807115">
    <property type="component" value="Chromosome 10"/>
</dbReference>
<feature type="binding site" description="axial binding residue" evidence="6">
    <location>
        <position position="452"/>
    </location>
    <ligand>
        <name>heme</name>
        <dbReference type="ChEBI" id="CHEBI:30413"/>
    </ligand>
    <ligandPart>
        <name>Fe</name>
        <dbReference type="ChEBI" id="CHEBI:18248"/>
    </ligandPart>
</feature>
<comment type="subcellular location">
    <subcellularLocation>
        <location evidence="1">Membrane</location>
        <topology evidence="1">Single-pass membrane protein</topology>
    </subcellularLocation>
</comment>
<evidence type="ECO:0000256" key="8">
    <source>
        <dbReference type="SAM" id="SignalP"/>
    </source>
</evidence>
<feature type="chain" id="PRO_5037944264" description="Cytochrome P450" evidence="8">
    <location>
        <begin position="24"/>
        <end position="529"/>
    </location>
</feature>
<dbReference type="GO" id="GO:0004497">
    <property type="term" value="F:monooxygenase activity"/>
    <property type="evidence" value="ECO:0007669"/>
    <property type="project" value="UniProtKB-KW"/>
</dbReference>
<dbReference type="PANTHER" id="PTHR24298">
    <property type="entry name" value="FLAVONOID 3'-MONOOXYGENASE-RELATED"/>
    <property type="match status" value="1"/>
</dbReference>
<organism evidence="9 10">
    <name type="scientific">Sorghum bicolor</name>
    <name type="common">Sorghum</name>
    <name type="synonym">Sorghum vulgare</name>
    <dbReference type="NCBI Taxonomy" id="4558"/>
    <lineage>
        <taxon>Eukaryota</taxon>
        <taxon>Viridiplantae</taxon>
        <taxon>Streptophyta</taxon>
        <taxon>Embryophyta</taxon>
        <taxon>Tracheophyta</taxon>
        <taxon>Spermatophyta</taxon>
        <taxon>Magnoliopsida</taxon>
        <taxon>Liliopsida</taxon>
        <taxon>Poales</taxon>
        <taxon>Poaceae</taxon>
        <taxon>PACMAD clade</taxon>
        <taxon>Panicoideae</taxon>
        <taxon>Andropogonodae</taxon>
        <taxon>Andropogoneae</taxon>
        <taxon>Sorghinae</taxon>
        <taxon>Sorghum</taxon>
    </lineage>
</organism>
<keyword evidence="2" id="KW-0812">Transmembrane</keyword>
<evidence type="ECO:0000313" key="10">
    <source>
        <dbReference type="Proteomes" id="UP000807115"/>
    </source>
</evidence>
<name>A0A921Q565_SORBI</name>
<gene>
    <name evidence="9" type="ORF">BDA96_10G258100</name>
</gene>
<protein>
    <recommendedName>
        <fullName evidence="11">Cytochrome P450</fullName>
    </recommendedName>
</protein>
<evidence type="ECO:0000256" key="4">
    <source>
        <dbReference type="ARBA" id="ARBA00022989"/>
    </source>
</evidence>
<evidence type="ECO:0008006" key="11">
    <source>
        <dbReference type="Google" id="ProtNLM"/>
    </source>
</evidence>
<dbReference type="PROSITE" id="PS00086">
    <property type="entry name" value="CYTOCHROME_P450"/>
    <property type="match status" value="1"/>
</dbReference>
<dbReference type="Gene3D" id="1.10.630.10">
    <property type="entry name" value="Cytochrome P450"/>
    <property type="match status" value="1"/>
</dbReference>
<dbReference type="InterPro" id="IPR036396">
    <property type="entry name" value="Cyt_P450_sf"/>
</dbReference>
<evidence type="ECO:0000313" key="9">
    <source>
        <dbReference type="EMBL" id="KAG0515198.1"/>
    </source>
</evidence>
<dbReference type="SUPFAM" id="SSF48264">
    <property type="entry name" value="Cytochrome P450"/>
    <property type="match status" value="1"/>
</dbReference>
<dbReference type="InterPro" id="IPR051103">
    <property type="entry name" value="Plant_metabolite_P450s"/>
</dbReference>
<reference evidence="9" key="2">
    <citation type="submission" date="2020-10" db="EMBL/GenBank/DDBJ databases">
        <authorList>
            <person name="Cooper E.A."/>
            <person name="Brenton Z.W."/>
            <person name="Flinn B.S."/>
            <person name="Jenkins J."/>
            <person name="Shu S."/>
            <person name="Flowers D."/>
            <person name="Luo F."/>
            <person name="Wang Y."/>
            <person name="Xia P."/>
            <person name="Barry K."/>
            <person name="Daum C."/>
            <person name="Lipzen A."/>
            <person name="Yoshinaga Y."/>
            <person name="Schmutz J."/>
            <person name="Saski C."/>
            <person name="Vermerris W."/>
            <person name="Kresovich S."/>
        </authorList>
    </citation>
    <scope>NUCLEOTIDE SEQUENCE</scope>
</reference>
<dbReference type="GO" id="GO:0016020">
    <property type="term" value="C:membrane"/>
    <property type="evidence" value="ECO:0007669"/>
    <property type="project" value="UniProtKB-SubCell"/>
</dbReference>
<keyword evidence="5" id="KW-0472">Membrane</keyword>
<dbReference type="PANTHER" id="PTHR24298:SF636">
    <property type="entry name" value="OS07G0451300 PROTEIN"/>
    <property type="match status" value="1"/>
</dbReference>
<keyword evidence="6 7" id="KW-0408">Iron</keyword>
<comment type="caution">
    <text evidence="9">The sequence shown here is derived from an EMBL/GenBank/DDBJ whole genome shotgun (WGS) entry which is preliminary data.</text>
</comment>
<accession>A0A921Q565</accession>
<comment type="similarity">
    <text evidence="7">Belongs to the cytochrome P450 family.</text>
</comment>
<dbReference type="InterPro" id="IPR017972">
    <property type="entry name" value="Cyt_P450_CS"/>
</dbReference>
<evidence type="ECO:0000256" key="6">
    <source>
        <dbReference type="PIRSR" id="PIRSR602401-1"/>
    </source>
</evidence>
<dbReference type="InterPro" id="IPR001128">
    <property type="entry name" value="Cyt_P450"/>
</dbReference>
<dbReference type="GO" id="GO:0005506">
    <property type="term" value="F:iron ion binding"/>
    <property type="evidence" value="ECO:0007669"/>
    <property type="project" value="InterPro"/>
</dbReference>
<dbReference type="PRINTS" id="PR00463">
    <property type="entry name" value="EP450I"/>
</dbReference>
<keyword evidence="8" id="KW-0732">Signal</keyword>
<dbReference type="AlphaFoldDB" id="A0A921Q565"/>
<evidence type="ECO:0000256" key="7">
    <source>
        <dbReference type="RuleBase" id="RU000461"/>
    </source>
</evidence>
<evidence type="ECO:0000256" key="1">
    <source>
        <dbReference type="ARBA" id="ARBA00004167"/>
    </source>
</evidence>
<proteinExistence type="inferred from homology"/>
<dbReference type="PRINTS" id="PR00385">
    <property type="entry name" value="P450"/>
</dbReference>
<keyword evidence="7" id="KW-0560">Oxidoreductase</keyword>